<dbReference type="RefSeq" id="WP_120799323.1">
    <property type="nucleotide sequence ID" value="NZ_RBXL01000001.1"/>
</dbReference>
<comment type="caution">
    <text evidence="2">The sequence shown here is derived from an EMBL/GenBank/DDBJ whole genome shotgun (WGS) entry which is preliminary data.</text>
</comment>
<dbReference type="Pfam" id="PF06897">
    <property type="entry name" value="DUF1269"/>
    <property type="match status" value="1"/>
</dbReference>
<dbReference type="EMBL" id="RBXL01000001">
    <property type="protein sequence ID" value="RKT47338.1"/>
    <property type="molecule type" value="Genomic_DNA"/>
</dbReference>
<protein>
    <submittedName>
        <fullName evidence="2">Putative membrane protein</fullName>
    </submittedName>
</protein>
<keyword evidence="3" id="KW-1185">Reference proteome</keyword>
<reference evidence="2 3" key="1">
    <citation type="submission" date="2018-10" db="EMBL/GenBank/DDBJ databases">
        <title>Genomic Encyclopedia of Archaeal and Bacterial Type Strains, Phase II (KMG-II): from individual species to whole genera.</title>
        <authorList>
            <person name="Goeker M."/>
        </authorList>
    </citation>
    <scope>NUCLEOTIDE SEQUENCE [LARGE SCALE GENOMIC DNA]</scope>
    <source>
        <strain evidence="2 3">DSM 235</strain>
    </source>
</reference>
<feature type="transmembrane region" description="Helical" evidence="1">
    <location>
        <begin position="65"/>
        <end position="91"/>
    </location>
</feature>
<dbReference type="AlphaFoldDB" id="A0A495VHK7"/>
<dbReference type="OrthoDB" id="275223at2"/>
<gene>
    <name evidence="2" type="ORF">BDD21_4905</name>
</gene>
<evidence type="ECO:0000313" key="3">
    <source>
        <dbReference type="Proteomes" id="UP000274556"/>
    </source>
</evidence>
<dbReference type="Proteomes" id="UP000274556">
    <property type="component" value="Unassembled WGS sequence"/>
</dbReference>
<evidence type="ECO:0000313" key="2">
    <source>
        <dbReference type="EMBL" id="RKT47338.1"/>
    </source>
</evidence>
<organism evidence="2 3">
    <name type="scientific">Thiocapsa rosea</name>
    <dbReference type="NCBI Taxonomy" id="69360"/>
    <lineage>
        <taxon>Bacteria</taxon>
        <taxon>Pseudomonadati</taxon>
        <taxon>Pseudomonadota</taxon>
        <taxon>Gammaproteobacteria</taxon>
        <taxon>Chromatiales</taxon>
        <taxon>Chromatiaceae</taxon>
        <taxon>Thiocapsa</taxon>
    </lineage>
</organism>
<keyword evidence="1" id="KW-1133">Transmembrane helix</keyword>
<keyword evidence="1" id="KW-0472">Membrane</keyword>
<name>A0A495VHK7_9GAMM</name>
<evidence type="ECO:0000256" key="1">
    <source>
        <dbReference type="SAM" id="Phobius"/>
    </source>
</evidence>
<accession>A0A495VHK7</accession>
<dbReference type="InterPro" id="IPR009200">
    <property type="entry name" value="DUF1269_membrane"/>
</dbReference>
<keyword evidence="1" id="KW-0812">Transmembrane</keyword>
<proteinExistence type="predicted"/>
<sequence length="162" mass="17586">MATLTVWKFDSVTGANDALTKLQSLQKQHLIEVSDAAIVEWPQGKKRPKTRQVTNLTGAGALNGAFWGMLFGLLFFVPFFGLAVGAAMGALAGHFSDYGIDDDFIKSVRDQITEGTSGLFLLTGHVTLDKVEDELKGHIGTLIKSNLTNEQEAKLREGFGEE</sequence>